<keyword evidence="2" id="KW-1185">Reference proteome</keyword>
<evidence type="ECO:0000313" key="1">
    <source>
        <dbReference type="EMBL" id="GBP03380.1"/>
    </source>
</evidence>
<proteinExistence type="predicted"/>
<reference evidence="1 2" key="1">
    <citation type="journal article" date="2019" name="Commun. Biol.">
        <title>The bagworm genome reveals a unique fibroin gene that provides high tensile strength.</title>
        <authorList>
            <person name="Kono N."/>
            <person name="Nakamura H."/>
            <person name="Ohtoshi R."/>
            <person name="Tomita M."/>
            <person name="Numata K."/>
            <person name="Arakawa K."/>
        </authorList>
    </citation>
    <scope>NUCLEOTIDE SEQUENCE [LARGE SCALE GENOMIC DNA]</scope>
</reference>
<sequence length="75" mass="8417">MEPFSPDKMEQNFKSRTSYTCVDLFAPSSFVKTERFTILLQNAVPIIQETICMYVENSPPDSLANSEATHPANST</sequence>
<dbReference type="AlphaFoldDB" id="A0A4C1SQA3"/>
<evidence type="ECO:0000313" key="2">
    <source>
        <dbReference type="Proteomes" id="UP000299102"/>
    </source>
</evidence>
<comment type="caution">
    <text evidence="1">The sequence shown here is derived from an EMBL/GenBank/DDBJ whole genome shotgun (WGS) entry which is preliminary data.</text>
</comment>
<protein>
    <submittedName>
        <fullName evidence="1">Uncharacterized protein</fullName>
    </submittedName>
</protein>
<gene>
    <name evidence="1" type="ORF">EVAR_90932_1</name>
</gene>
<dbReference type="EMBL" id="BGZK01003653">
    <property type="protein sequence ID" value="GBP03380.1"/>
    <property type="molecule type" value="Genomic_DNA"/>
</dbReference>
<organism evidence="1 2">
    <name type="scientific">Eumeta variegata</name>
    <name type="common">Bagworm moth</name>
    <name type="synonym">Eumeta japonica</name>
    <dbReference type="NCBI Taxonomy" id="151549"/>
    <lineage>
        <taxon>Eukaryota</taxon>
        <taxon>Metazoa</taxon>
        <taxon>Ecdysozoa</taxon>
        <taxon>Arthropoda</taxon>
        <taxon>Hexapoda</taxon>
        <taxon>Insecta</taxon>
        <taxon>Pterygota</taxon>
        <taxon>Neoptera</taxon>
        <taxon>Endopterygota</taxon>
        <taxon>Lepidoptera</taxon>
        <taxon>Glossata</taxon>
        <taxon>Ditrysia</taxon>
        <taxon>Tineoidea</taxon>
        <taxon>Psychidae</taxon>
        <taxon>Oiketicinae</taxon>
        <taxon>Eumeta</taxon>
    </lineage>
</organism>
<name>A0A4C1SQA3_EUMVA</name>
<accession>A0A4C1SQA3</accession>
<dbReference type="Proteomes" id="UP000299102">
    <property type="component" value="Unassembled WGS sequence"/>
</dbReference>